<dbReference type="InterPro" id="IPR000719">
    <property type="entry name" value="Prot_kinase_dom"/>
</dbReference>
<evidence type="ECO:0000256" key="13">
    <source>
        <dbReference type="PROSITE-ProRule" id="PRU10141"/>
    </source>
</evidence>
<dbReference type="FunFam" id="1.10.510.10:FF:000084">
    <property type="entry name" value="Wall-associated receptor kinase 2"/>
    <property type="match status" value="1"/>
</dbReference>
<evidence type="ECO:0000256" key="1">
    <source>
        <dbReference type="ARBA" id="ARBA00004479"/>
    </source>
</evidence>
<evidence type="ECO:0000256" key="2">
    <source>
        <dbReference type="ARBA" id="ARBA00022527"/>
    </source>
</evidence>
<dbReference type="SUPFAM" id="SSF56112">
    <property type="entry name" value="Protein kinase-like (PK-like)"/>
    <property type="match status" value="1"/>
</dbReference>
<evidence type="ECO:0000256" key="6">
    <source>
        <dbReference type="ARBA" id="ARBA00022741"/>
    </source>
</evidence>
<evidence type="ECO:0000313" key="18">
    <source>
        <dbReference type="Proteomes" id="UP000823388"/>
    </source>
</evidence>
<evidence type="ECO:0000256" key="11">
    <source>
        <dbReference type="ARBA" id="ARBA00023157"/>
    </source>
</evidence>
<feature type="domain" description="Protein kinase" evidence="16">
    <location>
        <begin position="419"/>
        <end position="679"/>
    </location>
</feature>
<evidence type="ECO:0000256" key="12">
    <source>
        <dbReference type="ARBA" id="ARBA00023180"/>
    </source>
</evidence>
<feature type="binding site" evidence="13">
    <location>
        <position position="447"/>
    </location>
    <ligand>
        <name>ATP</name>
        <dbReference type="ChEBI" id="CHEBI:30616"/>
    </ligand>
</feature>
<dbReference type="GO" id="GO:0030247">
    <property type="term" value="F:polysaccharide binding"/>
    <property type="evidence" value="ECO:0007669"/>
    <property type="project" value="InterPro"/>
</dbReference>
<keyword evidence="6 13" id="KW-0547">Nucleotide-binding</keyword>
<dbReference type="SMART" id="SM00220">
    <property type="entry name" value="S_TKc"/>
    <property type="match status" value="1"/>
</dbReference>
<gene>
    <name evidence="17" type="ORF">PVAP13_5KG293800</name>
</gene>
<name>A0A8T0SLE1_PANVG</name>
<keyword evidence="9 14" id="KW-1133">Transmembrane helix</keyword>
<dbReference type="Gene3D" id="1.10.510.10">
    <property type="entry name" value="Transferase(Phosphotransferase) domain 1"/>
    <property type="match status" value="1"/>
</dbReference>
<keyword evidence="8 13" id="KW-0067">ATP-binding</keyword>
<dbReference type="GO" id="GO:0005886">
    <property type="term" value="C:plasma membrane"/>
    <property type="evidence" value="ECO:0007669"/>
    <property type="project" value="TreeGrafter"/>
</dbReference>
<dbReference type="InterPro" id="IPR025287">
    <property type="entry name" value="WAK_GUB"/>
</dbReference>
<dbReference type="GO" id="GO:0007166">
    <property type="term" value="P:cell surface receptor signaling pathway"/>
    <property type="evidence" value="ECO:0007669"/>
    <property type="project" value="InterPro"/>
</dbReference>
<dbReference type="GO" id="GO:0004674">
    <property type="term" value="F:protein serine/threonine kinase activity"/>
    <property type="evidence" value="ECO:0007669"/>
    <property type="project" value="UniProtKB-KW"/>
</dbReference>
<evidence type="ECO:0000256" key="5">
    <source>
        <dbReference type="ARBA" id="ARBA00022729"/>
    </source>
</evidence>
<evidence type="ECO:0000256" key="4">
    <source>
        <dbReference type="ARBA" id="ARBA00022692"/>
    </source>
</evidence>
<dbReference type="FunFam" id="3.30.200.20:FF:000043">
    <property type="entry name" value="Wall-associated receptor kinase 2"/>
    <property type="match status" value="1"/>
</dbReference>
<dbReference type="EMBL" id="CM029045">
    <property type="protein sequence ID" value="KAG2597848.1"/>
    <property type="molecule type" value="Genomic_DNA"/>
</dbReference>
<dbReference type="InterPro" id="IPR011009">
    <property type="entry name" value="Kinase-like_dom_sf"/>
</dbReference>
<keyword evidence="2" id="KW-0723">Serine/threonine-protein kinase</keyword>
<comment type="subcellular location">
    <subcellularLocation>
        <location evidence="1">Membrane</location>
        <topology evidence="1">Single-pass type I membrane protein</topology>
    </subcellularLocation>
</comment>
<keyword evidence="18" id="KW-1185">Reference proteome</keyword>
<evidence type="ECO:0000256" key="7">
    <source>
        <dbReference type="ARBA" id="ARBA00022777"/>
    </source>
</evidence>
<dbReference type="GO" id="GO:0005524">
    <property type="term" value="F:ATP binding"/>
    <property type="evidence" value="ECO:0007669"/>
    <property type="project" value="UniProtKB-UniRule"/>
</dbReference>
<dbReference type="Gene3D" id="3.30.200.20">
    <property type="entry name" value="Phosphorylase Kinase, domain 1"/>
    <property type="match status" value="1"/>
</dbReference>
<evidence type="ECO:0000256" key="15">
    <source>
        <dbReference type="SAM" id="SignalP"/>
    </source>
</evidence>
<dbReference type="AlphaFoldDB" id="A0A8T0SLE1"/>
<dbReference type="Proteomes" id="UP000823388">
    <property type="component" value="Chromosome 5K"/>
</dbReference>
<dbReference type="PANTHER" id="PTHR27005">
    <property type="entry name" value="WALL-ASSOCIATED RECEPTOR KINASE-LIKE 21"/>
    <property type="match status" value="1"/>
</dbReference>
<evidence type="ECO:0000256" key="14">
    <source>
        <dbReference type="SAM" id="Phobius"/>
    </source>
</evidence>
<keyword evidence="5 15" id="KW-0732">Signal</keyword>
<evidence type="ECO:0000256" key="8">
    <source>
        <dbReference type="ARBA" id="ARBA00022840"/>
    </source>
</evidence>
<protein>
    <recommendedName>
        <fullName evidence="16">Protein kinase domain-containing protein</fullName>
    </recommendedName>
</protein>
<dbReference type="PROSITE" id="PS50011">
    <property type="entry name" value="PROTEIN_KINASE_DOM"/>
    <property type="match status" value="1"/>
</dbReference>
<feature type="non-terminal residue" evidence="17">
    <location>
        <position position="682"/>
    </location>
</feature>
<dbReference type="Pfam" id="PF07714">
    <property type="entry name" value="PK_Tyr_Ser-Thr"/>
    <property type="match status" value="1"/>
</dbReference>
<keyword evidence="10 14" id="KW-0472">Membrane</keyword>
<dbReference type="Pfam" id="PF13947">
    <property type="entry name" value="GUB_WAK_bind"/>
    <property type="match status" value="1"/>
</dbReference>
<feature type="signal peptide" evidence="15">
    <location>
        <begin position="1"/>
        <end position="25"/>
    </location>
</feature>
<dbReference type="InterPro" id="IPR045274">
    <property type="entry name" value="WAK-like"/>
</dbReference>
<feature type="transmembrane region" description="Helical" evidence="14">
    <location>
        <begin position="348"/>
        <end position="367"/>
    </location>
</feature>
<dbReference type="Gene3D" id="2.10.25.10">
    <property type="entry name" value="Laminin"/>
    <property type="match status" value="1"/>
</dbReference>
<evidence type="ECO:0000256" key="9">
    <source>
        <dbReference type="ARBA" id="ARBA00022989"/>
    </source>
</evidence>
<reference evidence="17" key="1">
    <citation type="submission" date="2020-05" db="EMBL/GenBank/DDBJ databases">
        <title>WGS assembly of Panicum virgatum.</title>
        <authorList>
            <person name="Lovell J.T."/>
            <person name="Jenkins J."/>
            <person name="Shu S."/>
            <person name="Juenger T.E."/>
            <person name="Schmutz J."/>
        </authorList>
    </citation>
    <scope>NUCLEOTIDE SEQUENCE</scope>
    <source>
        <strain evidence="17">AP13</strain>
    </source>
</reference>
<dbReference type="InterPro" id="IPR001245">
    <property type="entry name" value="Ser-Thr/Tyr_kinase_cat_dom"/>
</dbReference>
<evidence type="ECO:0000256" key="10">
    <source>
        <dbReference type="ARBA" id="ARBA00023136"/>
    </source>
</evidence>
<comment type="caution">
    <text evidence="17">The sequence shown here is derived from an EMBL/GenBank/DDBJ whole genome shotgun (WGS) entry which is preliminary data.</text>
</comment>
<keyword evidence="4 14" id="KW-0812">Transmembrane</keyword>
<dbReference type="InterPro" id="IPR017441">
    <property type="entry name" value="Protein_kinase_ATP_BS"/>
</dbReference>
<keyword evidence="3" id="KW-0808">Transferase</keyword>
<dbReference type="PROSITE" id="PS00107">
    <property type="entry name" value="PROTEIN_KINASE_ATP"/>
    <property type="match status" value="1"/>
</dbReference>
<sequence>MAKTVAFGALVAALFLLTRRGGAAAGGPGSSCTRSCGSVSIPYPFGIELGCFHSAGFNLNCNHSYQPPKLFLGDAGTERHEVLDISPGNATVRINSRRLEFSRWRHGSAGGGAATANRTWGADLPLPYFLSQTTQNTVRVEGCNIHVELRGGTDDKLIGACVAICLCPALQAQVQDDLAIRDLDRDGKCEGHRCCEVNINEGHSFYSIQFRKINQSFSGDKLGDVATLDESYNLMNKETPKATLSWILPSNSTCPANGSVSAPECRSDHSSCLNKTKPSTSITGYVCRCSNGYQGNPYVPDGCQDVNECENPEAFSCYGTSQNHLGSFTCQCPDGNSGNPFTKGGVRLGVGIGTSILVVALGAPIITRKIKLRKMKKMRQKYFNQNHGLLLQQLISQNADIGERMIVTLRELEKATNNFDRARVIGGGGHGVVFKGILDLHVVAIKKSKIMVQREIDEFINEVAILSQVNHRNVVKLIGCCFETEVPFLVYEFISNGTLYQHLHVEGPKSLSWVHRIRIALEVARALSYLHSAASIPIFRRDIKSSNILLDDSLIAKVSDFGALRYIPIDQTELTTAVQGTLGRLTEKSDVFSFGVLIELLTRKKPFVYRSVDGDSLISHFEKLLTASNLAGIIDPQVMEEEDGDVQELATLAATCTKLRGEDRPTMREVEMTLENLFVKKK</sequence>
<dbReference type="CDD" id="cd00054">
    <property type="entry name" value="EGF_CA"/>
    <property type="match status" value="1"/>
</dbReference>
<organism evidence="17 18">
    <name type="scientific">Panicum virgatum</name>
    <name type="common">Blackwell switchgrass</name>
    <dbReference type="NCBI Taxonomy" id="38727"/>
    <lineage>
        <taxon>Eukaryota</taxon>
        <taxon>Viridiplantae</taxon>
        <taxon>Streptophyta</taxon>
        <taxon>Embryophyta</taxon>
        <taxon>Tracheophyta</taxon>
        <taxon>Spermatophyta</taxon>
        <taxon>Magnoliopsida</taxon>
        <taxon>Liliopsida</taxon>
        <taxon>Poales</taxon>
        <taxon>Poaceae</taxon>
        <taxon>PACMAD clade</taxon>
        <taxon>Panicoideae</taxon>
        <taxon>Panicodae</taxon>
        <taxon>Paniceae</taxon>
        <taxon>Panicinae</taxon>
        <taxon>Panicum</taxon>
        <taxon>Panicum sect. Hiantes</taxon>
    </lineage>
</organism>
<evidence type="ECO:0000313" key="17">
    <source>
        <dbReference type="EMBL" id="KAG2597848.1"/>
    </source>
</evidence>
<keyword evidence="7" id="KW-0418">Kinase</keyword>
<evidence type="ECO:0000259" key="16">
    <source>
        <dbReference type="PROSITE" id="PS50011"/>
    </source>
</evidence>
<dbReference type="PANTHER" id="PTHR27005:SF495">
    <property type="entry name" value="PROTEIN KINASE DOMAIN-CONTAINING PROTEIN"/>
    <property type="match status" value="1"/>
</dbReference>
<feature type="chain" id="PRO_5035770247" description="Protein kinase domain-containing protein" evidence="15">
    <location>
        <begin position="26"/>
        <end position="682"/>
    </location>
</feature>
<proteinExistence type="predicted"/>
<evidence type="ECO:0000256" key="3">
    <source>
        <dbReference type="ARBA" id="ARBA00022679"/>
    </source>
</evidence>
<keyword evidence="12" id="KW-0325">Glycoprotein</keyword>
<accession>A0A8T0SLE1</accession>
<keyword evidence="11" id="KW-1015">Disulfide bond</keyword>